<dbReference type="EMBL" id="UOEF01000113">
    <property type="protein sequence ID" value="VAV90897.1"/>
    <property type="molecule type" value="Genomic_DNA"/>
</dbReference>
<dbReference type="GO" id="GO:0015562">
    <property type="term" value="F:efflux transmembrane transporter activity"/>
    <property type="evidence" value="ECO:0007669"/>
    <property type="project" value="InterPro"/>
</dbReference>
<evidence type="ECO:0000313" key="1">
    <source>
        <dbReference type="EMBL" id="VAV90897.1"/>
    </source>
</evidence>
<gene>
    <name evidence="1" type="ORF">MNBD_ALPHA04-795</name>
</gene>
<dbReference type="InterPro" id="IPR010131">
    <property type="entry name" value="MdtP/NodT-like"/>
</dbReference>
<accession>A0A3B0RGL3</accession>
<name>A0A3B0RGL3_9ZZZZ</name>
<dbReference type="SUPFAM" id="SSF56954">
    <property type="entry name" value="Outer membrane efflux proteins (OEP)"/>
    <property type="match status" value="1"/>
</dbReference>
<dbReference type="Gene3D" id="1.20.1600.10">
    <property type="entry name" value="Outer membrane efflux proteins (OEP)"/>
    <property type="match status" value="1"/>
</dbReference>
<reference evidence="1" key="1">
    <citation type="submission" date="2018-06" db="EMBL/GenBank/DDBJ databases">
        <authorList>
            <person name="Zhirakovskaya E."/>
        </authorList>
    </citation>
    <scope>NUCLEOTIDE SEQUENCE</scope>
</reference>
<protein>
    <submittedName>
        <fullName evidence="1">Heavy metal RND efflux outer membrane protein, CzcC family</fullName>
    </submittedName>
</protein>
<proteinExistence type="predicted"/>
<dbReference type="PANTHER" id="PTHR30203">
    <property type="entry name" value="OUTER MEMBRANE CATION EFFLUX PROTEIN"/>
    <property type="match status" value="1"/>
</dbReference>
<organism evidence="1">
    <name type="scientific">hydrothermal vent metagenome</name>
    <dbReference type="NCBI Taxonomy" id="652676"/>
    <lineage>
        <taxon>unclassified sequences</taxon>
        <taxon>metagenomes</taxon>
        <taxon>ecological metagenomes</taxon>
    </lineage>
</organism>
<dbReference type="PANTHER" id="PTHR30203:SF24">
    <property type="entry name" value="BLR4935 PROTEIN"/>
    <property type="match status" value="1"/>
</dbReference>
<dbReference type="InterPro" id="IPR003423">
    <property type="entry name" value="OMP_efflux"/>
</dbReference>
<dbReference type="Pfam" id="PF02321">
    <property type="entry name" value="OEP"/>
    <property type="match status" value="2"/>
</dbReference>
<dbReference type="AlphaFoldDB" id="A0A3B0RGL3"/>
<sequence>MLFGMTRMRLVAAAIFAVASAPGLQAQTSGLSLDEALRKAGAQSPAIEASQADVEVARGEEQQAGIGPNPEISVEAENIAGTGIFKGLRATEYTVSVGQRLELGGKRGARKRAAKAITNIAEIEAKMARVQLAADVRTAFTGALAAKKRLIFARRVAERNRELSRIAGILVEVGRDPPLRALRANAALGEAEAALQGAIGEDYSARLALAALWGSSVPPENVEDFWLNENSVDVGADIAKSLPVILADARSAAAKAITRRERANSVPDLTLSGGFRRFAESRDNAFVVGASIGIPLRNRNQGNIAAARAAVRSAEAQRALTLLSVNRDYNIARSQLLASQARVRSLQDETLPQAEEALRLARLGYRYGKFTLIDVLDAASARDAAEMSLLNAKVARAEAVTTLLRLSAR</sequence>